<proteinExistence type="predicted"/>
<dbReference type="Proteomes" id="UP001204142">
    <property type="component" value="Unassembled WGS sequence"/>
</dbReference>
<evidence type="ECO:0000313" key="1">
    <source>
        <dbReference type="EMBL" id="MCQ8895536.1"/>
    </source>
</evidence>
<sequence>MPVTGPEPDRTQHRAEYEAYWKNKLQDYGIPPVDFGTLTIDPNDPPSEGDIAKISCNFGETVVRDTMRNLQDVVNRFSV</sequence>
<dbReference type="RefSeq" id="WP_256763215.1">
    <property type="nucleotide sequence ID" value="NZ_JANIGO010000001.1"/>
</dbReference>
<organism evidence="1 2">
    <name type="scientific">Limnobacter humi</name>
    <dbReference type="NCBI Taxonomy" id="1778671"/>
    <lineage>
        <taxon>Bacteria</taxon>
        <taxon>Pseudomonadati</taxon>
        <taxon>Pseudomonadota</taxon>
        <taxon>Betaproteobacteria</taxon>
        <taxon>Burkholderiales</taxon>
        <taxon>Burkholderiaceae</taxon>
        <taxon>Limnobacter</taxon>
    </lineage>
</organism>
<gene>
    <name evidence="1" type="ORF">NQT62_03655</name>
</gene>
<comment type="caution">
    <text evidence="1">The sequence shown here is derived from an EMBL/GenBank/DDBJ whole genome shotgun (WGS) entry which is preliminary data.</text>
</comment>
<protein>
    <submittedName>
        <fullName evidence="1">Uncharacterized protein</fullName>
    </submittedName>
</protein>
<accession>A0ABT1WES4</accession>
<evidence type="ECO:0000313" key="2">
    <source>
        <dbReference type="Proteomes" id="UP001204142"/>
    </source>
</evidence>
<reference evidence="1 2" key="1">
    <citation type="submission" date="2022-07" db="EMBL/GenBank/DDBJ databases">
        <authorList>
            <person name="Xamxidin M."/>
            <person name="Wu M."/>
        </authorList>
    </citation>
    <scope>NUCLEOTIDE SEQUENCE [LARGE SCALE GENOMIC DNA]</scope>
    <source>
        <strain evidence="1 2">NBRC 111650</strain>
    </source>
</reference>
<name>A0ABT1WES4_9BURK</name>
<dbReference type="EMBL" id="JANIGO010000001">
    <property type="protein sequence ID" value="MCQ8895536.1"/>
    <property type="molecule type" value="Genomic_DNA"/>
</dbReference>
<keyword evidence="2" id="KW-1185">Reference proteome</keyword>